<evidence type="ECO:0000313" key="3">
    <source>
        <dbReference type="Proteomes" id="UP000030746"/>
    </source>
</evidence>
<dbReference type="InterPro" id="IPR050467">
    <property type="entry name" value="LRFN"/>
</dbReference>
<evidence type="ECO:0000256" key="1">
    <source>
        <dbReference type="ARBA" id="ARBA00022729"/>
    </source>
</evidence>
<dbReference type="STRING" id="225164.V3ZZX1"/>
<proteinExistence type="predicted"/>
<dbReference type="OrthoDB" id="6287768at2759"/>
<dbReference type="HOGENOM" id="CLU_1880586_0_0_1"/>
<dbReference type="EMBL" id="KB203049">
    <property type="protein sequence ID" value="ESO86551.1"/>
    <property type="molecule type" value="Genomic_DNA"/>
</dbReference>
<dbReference type="RefSeq" id="XP_009062717.1">
    <property type="nucleotide sequence ID" value="XM_009064469.1"/>
</dbReference>
<dbReference type="SUPFAM" id="SSF52058">
    <property type="entry name" value="L domain-like"/>
    <property type="match status" value="1"/>
</dbReference>
<dbReference type="Proteomes" id="UP000030746">
    <property type="component" value="Unassembled WGS sequence"/>
</dbReference>
<keyword evidence="1" id="KW-0732">Signal</keyword>
<dbReference type="GeneID" id="20252318"/>
<dbReference type="CTD" id="20252318"/>
<organism evidence="2 3">
    <name type="scientific">Lottia gigantea</name>
    <name type="common">Giant owl limpet</name>
    <dbReference type="NCBI Taxonomy" id="225164"/>
    <lineage>
        <taxon>Eukaryota</taxon>
        <taxon>Metazoa</taxon>
        <taxon>Spiralia</taxon>
        <taxon>Lophotrochozoa</taxon>
        <taxon>Mollusca</taxon>
        <taxon>Gastropoda</taxon>
        <taxon>Patellogastropoda</taxon>
        <taxon>Lottioidea</taxon>
        <taxon>Lottiidae</taxon>
        <taxon>Lottia</taxon>
    </lineage>
</organism>
<keyword evidence="3" id="KW-1185">Reference proteome</keyword>
<evidence type="ECO:0008006" key="4">
    <source>
        <dbReference type="Google" id="ProtNLM"/>
    </source>
</evidence>
<dbReference type="PANTHER" id="PTHR45842">
    <property type="entry name" value="SYNAPTIC ADHESION-LIKE MOLECULE SALM"/>
    <property type="match status" value="1"/>
</dbReference>
<sequence length="140" mass="15564">ACPSNCTCTKSTALSKSTMVDCSFGLLTELPLFMPRGDLHIDLSFNSISMLDDRDYLIRAMGFNISNNEISHVNSGAVTLLQNVVYLDLSFNQLSAIPQSFEDTLFNKTASIVLSGNKWKCSCDNVWMGEWFHTNSHLIS</sequence>
<gene>
    <name evidence="2" type="ORF">LOTGIDRAFT_78080</name>
</gene>
<protein>
    <recommendedName>
        <fullName evidence="4">LRRNT domain-containing protein</fullName>
    </recommendedName>
</protein>
<reference evidence="2 3" key="1">
    <citation type="journal article" date="2013" name="Nature">
        <title>Insights into bilaterian evolution from three spiralian genomes.</title>
        <authorList>
            <person name="Simakov O."/>
            <person name="Marletaz F."/>
            <person name="Cho S.J."/>
            <person name="Edsinger-Gonzales E."/>
            <person name="Havlak P."/>
            <person name="Hellsten U."/>
            <person name="Kuo D.H."/>
            <person name="Larsson T."/>
            <person name="Lv J."/>
            <person name="Arendt D."/>
            <person name="Savage R."/>
            <person name="Osoegawa K."/>
            <person name="de Jong P."/>
            <person name="Grimwood J."/>
            <person name="Chapman J.A."/>
            <person name="Shapiro H."/>
            <person name="Aerts A."/>
            <person name="Otillar R.P."/>
            <person name="Terry A.Y."/>
            <person name="Boore J.L."/>
            <person name="Grigoriev I.V."/>
            <person name="Lindberg D.R."/>
            <person name="Seaver E.C."/>
            <person name="Weisblat D.A."/>
            <person name="Putnam N.H."/>
            <person name="Rokhsar D.S."/>
        </authorList>
    </citation>
    <scope>NUCLEOTIDE SEQUENCE [LARGE SCALE GENOMIC DNA]</scope>
</reference>
<dbReference type="KEGG" id="lgi:LOTGIDRAFT_78080"/>
<feature type="non-terminal residue" evidence="2">
    <location>
        <position position="140"/>
    </location>
</feature>
<dbReference type="PANTHER" id="PTHR45842:SF22">
    <property type="entry name" value="INSULIN-LIKE GROWTH FACTOR-BINDING PROTEIN COMPLEX ACID LABILE SUBUNIT ISOFORM X1"/>
    <property type="match status" value="1"/>
</dbReference>
<evidence type="ECO:0000313" key="2">
    <source>
        <dbReference type="EMBL" id="ESO86551.1"/>
    </source>
</evidence>
<dbReference type="AlphaFoldDB" id="V3ZZX1"/>
<dbReference type="InterPro" id="IPR032675">
    <property type="entry name" value="LRR_dom_sf"/>
</dbReference>
<feature type="non-terminal residue" evidence="2">
    <location>
        <position position="1"/>
    </location>
</feature>
<name>V3ZZX1_LOTGI</name>
<dbReference type="Gene3D" id="3.80.10.10">
    <property type="entry name" value="Ribonuclease Inhibitor"/>
    <property type="match status" value="1"/>
</dbReference>
<accession>V3ZZX1</accession>
<dbReference type="GO" id="GO:0016020">
    <property type="term" value="C:membrane"/>
    <property type="evidence" value="ECO:0007669"/>
    <property type="project" value="UniProtKB-SubCell"/>
</dbReference>